<dbReference type="CDD" id="cd04216">
    <property type="entry name" value="Phytocyanin"/>
    <property type="match status" value="1"/>
</dbReference>
<dbReference type="Gene3D" id="2.60.40.420">
    <property type="entry name" value="Cupredoxins - blue copper proteins"/>
    <property type="match status" value="1"/>
</dbReference>
<comment type="caution">
    <text evidence="5">The sequence shown here is derived from an EMBL/GenBank/DDBJ whole genome shotgun (WGS) entry which is preliminary data.</text>
</comment>
<dbReference type="OrthoDB" id="1921208at2759"/>
<keyword evidence="6" id="KW-1185">Reference proteome</keyword>
<dbReference type="GO" id="GO:0005886">
    <property type="term" value="C:plasma membrane"/>
    <property type="evidence" value="ECO:0007669"/>
    <property type="project" value="TreeGrafter"/>
</dbReference>
<dbReference type="GO" id="GO:0046872">
    <property type="term" value="F:metal ion binding"/>
    <property type="evidence" value="ECO:0007669"/>
    <property type="project" value="UniProtKB-KW"/>
</dbReference>
<dbReference type="InterPro" id="IPR028871">
    <property type="entry name" value="BlueCu_1_BS"/>
</dbReference>
<name>A0A835MSP6_9ROSI</name>
<sequence>MGEAKIFFMFLVMVFLQGAVSEVHTVGDELQWNTGANFGSWSQKYNFSVGDTLVFKYVKGQHNVYEVTEATYRSCNGSTGVLATYESGNDQIELDQAKKYWFICNIGGHCLGGMRFFIDVKEANSTNIRPPTPQSEPLPPPPPPPASSCATIYVFDGWSFWISLIAFGVLLQL</sequence>
<dbReference type="GO" id="GO:0009055">
    <property type="term" value="F:electron transfer activity"/>
    <property type="evidence" value="ECO:0007669"/>
    <property type="project" value="InterPro"/>
</dbReference>
<feature type="domain" description="Phytocyanin" evidence="4">
    <location>
        <begin position="22"/>
        <end position="122"/>
    </location>
</feature>
<gene>
    <name evidence="5" type="ORF">SADUNF_Sadunf09G0111000</name>
</gene>
<feature type="chain" id="PRO_5032624567" description="Phytocyanin domain-containing protein" evidence="3">
    <location>
        <begin position="22"/>
        <end position="173"/>
    </location>
</feature>
<dbReference type="EMBL" id="JADGMS010000009">
    <property type="protein sequence ID" value="KAF9676175.1"/>
    <property type="molecule type" value="Genomic_DNA"/>
</dbReference>
<dbReference type="PANTHER" id="PTHR33021">
    <property type="entry name" value="BLUE COPPER PROTEIN"/>
    <property type="match status" value="1"/>
</dbReference>
<evidence type="ECO:0000256" key="1">
    <source>
        <dbReference type="ARBA" id="ARBA00022723"/>
    </source>
</evidence>
<feature type="signal peptide" evidence="3">
    <location>
        <begin position="1"/>
        <end position="21"/>
    </location>
</feature>
<dbReference type="InterPro" id="IPR008972">
    <property type="entry name" value="Cupredoxin"/>
</dbReference>
<dbReference type="PANTHER" id="PTHR33021:SF179">
    <property type="entry name" value="OS09G0541100 PROTEIN"/>
    <property type="match status" value="1"/>
</dbReference>
<evidence type="ECO:0000259" key="4">
    <source>
        <dbReference type="PROSITE" id="PS51485"/>
    </source>
</evidence>
<evidence type="ECO:0000256" key="2">
    <source>
        <dbReference type="ARBA" id="ARBA00023008"/>
    </source>
</evidence>
<dbReference type="PROSITE" id="PS51485">
    <property type="entry name" value="PHYTOCYANIN"/>
    <property type="match status" value="1"/>
</dbReference>
<dbReference type="SUPFAM" id="SSF49503">
    <property type="entry name" value="Cupredoxins"/>
    <property type="match status" value="1"/>
</dbReference>
<dbReference type="PROSITE" id="PS00196">
    <property type="entry name" value="COPPER_BLUE"/>
    <property type="match status" value="1"/>
</dbReference>
<dbReference type="AlphaFoldDB" id="A0A835MSP6"/>
<evidence type="ECO:0000313" key="5">
    <source>
        <dbReference type="EMBL" id="KAF9676175.1"/>
    </source>
</evidence>
<evidence type="ECO:0000256" key="3">
    <source>
        <dbReference type="SAM" id="SignalP"/>
    </source>
</evidence>
<dbReference type="FunFam" id="2.60.40.420:FF:000074">
    <property type="entry name" value="Blue copper binding protein-like"/>
    <property type="match status" value="1"/>
</dbReference>
<organism evidence="5 6">
    <name type="scientific">Salix dunnii</name>
    <dbReference type="NCBI Taxonomy" id="1413687"/>
    <lineage>
        <taxon>Eukaryota</taxon>
        <taxon>Viridiplantae</taxon>
        <taxon>Streptophyta</taxon>
        <taxon>Embryophyta</taxon>
        <taxon>Tracheophyta</taxon>
        <taxon>Spermatophyta</taxon>
        <taxon>Magnoliopsida</taxon>
        <taxon>eudicotyledons</taxon>
        <taxon>Gunneridae</taxon>
        <taxon>Pentapetalae</taxon>
        <taxon>rosids</taxon>
        <taxon>fabids</taxon>
        <taxon>Malpighiales</taxon>
        <taxon>Salicaceae</taxon>
        <taxon>Saliceae</taxon>
        <taxon>Salix</taxon>
    </lineage>
</organism>
<dbReference type="InterPro" id="IPR039391">
    <property type="entry name" value="Phytocyanin-like"/>
</dbReference>
<keyword evidence="3" id="KW-0732">Signal</keyword>
<reference evidence="5 6" key="1">
    <citation type="submission" date="2020-10" db="EMBL/GenBank/DDBJ databases">
        <title>Plant Genome Project.</title>
        <authorList>
            <person name="Zhang R.-G."/>
        </authorList>
    </citation>
    <scope>NUCLEOTIDE SEQUENCE [LARGE SCALE GENOMIC DNA]</scope>
    <source>
        <strain evidence="5">FAFU-HL-1</strain>
        <tissue evidence="5">Leaf</tissue>
    </source>
</reference>
<protein>
    <recommendedName>
        <fullName evidence="4">Phytocyanin domain-containing protein</fullName>
    </recommendedName>
</protein>
<dbReference type="Pfam" id="PF02298">
    <property type="entry name" value="Cu_bind_like"/>
    <property type="match status" value="1"/>
</dbReference>
<evidence type="ECO:0000313" key="6">
    <source>
        <dbReference type="Proteomes" id="UP000657918"/>
    </source>
</evidence>
<keyword evidence="1" id="KW-0479">Metal-binding</keyword>
<dbReference type="InterPro" id="IPR003245">
    <property type="entry name" value="Phytocyanin_dom"/>
</dbReference>
<proteinExistence type="predicted"/>
<accession>A0A835MSP6</accession>
<keyword evidence="2" id="KW-0186">Copper</keyword>
<dbReference type="Proteomes" id="UP000657918">
    <property type="component" value="Unassembled WGS sequence"/>
</dbReference>